<reference evidence="3 4" key="1">
    <citation type="submission" date="2018-03" db="EMBL/GenBank/DDBJ databases">
        <title>Genomic Encyclopedia of Type Strains, Phase III (KMG-III): the genomes of soil and plant-associated and newly described type strains.</title>
        <authorList>
            <person name="Whitman W."/>
        </authorList>
    </citation>
    <scope>NUCLEOTIDE SEQUENCE [LARGE SCALE GENOMIC DNA]</scope>
    <source>
        <strain evidence="3 4">CGMCC 1.12700</strain>
    </source>
</reference>
<accession>A0A2P8D1I7</accession>
<dbReference type="InterPro" id="IPR011990">
    <property type="entry name" value="TPR-like_helical_dom_sf"/>
</dbReference>
<dbReference type="RefSeq" id="WP_106523690.1">
    <property type="nucleotide sequence ID" value="NZ_PYGD01000006.1"/>
</dbReference>
<gene>
    <name evidence="3" type="ORF">B0I18_10689</name>
</gene>
<keyword evidence="2" id="KW-0812">Transmembrane</keyword>
<protein>
    <submittedName>
        <fullName evidence="3">Uncharacterized protein</fullName>
    </submittedName>
</protein>
<keyword evidence="2" id="KW-0472">Membrane</keyword>
<evidence type="ECO:0000313" key="4">
    <source>
        <dbReference type="Proteomes" id="UP000240572"/>
    </source>
</evidence>
<evidence type="ECO:0000256" key="2">
    <source>
        <dbReference type="SAM" id="Phobius"/>
    </source>
</evidence>
<dbReference type="AlphaFoldDB" id="A0A2P8D1I7"/>
<dbReference type="Gene3D" id="1.10.10.1320">
    <property type="entry name" value="Anti-sigma factor, zinc-finger domain"/>
    <property type="match status" value="1"/>
</dbReference>
<dbReference type="EMBL" id="PYGD01000006">
    <property type="protein sequence ID" value="PSK91079.1"/>
    <property type="molecule type" value="Genomic_DNA"/>
</dbReference>
<dbReference type="SUPFAM" id="SSF48452">
    <property type="entry name" value="TPR-like"/>
    <property type="match status" value="1"/>
</dbReference>
<dbReference type="Gene3D" id="1.25.40.10">
    <property type="entry name" value="Tetratricopeptide repeat domain"/>
    <property type="match status" value="1"/>
</dbReference>
<dbReference type="InterPro" id="IPR041916">
    <property type="entry name" value="Anti_sigma_zinc_sf"/>
</dbReference>
<feature type="region of interest" description="Disordered" evidence="1">
    <location>
        <begin position="242"/>
        <end position="294"/>
    </location>
</feature>
<name>A0A2P8D1I7_9BACT</name>
<feature type="compositionally biased region" description="Basic and acidic residues" evidence="1">
    <location>
        <begin position="280"/>
        <end position="294"/>
    </location>
</feature>
<evidence type="ECO:0000313" key="3">
    <source>
        <dbReference type="EMBL" id="PSK91079.1"/>
    </source>
</evidence>
<organism evidence="3 4">
    <name type="scientific">Taibaiella chishuiensis</name>
    <dbReference type="NCBI Taxonomy" id="1434707"/>
    <lineage>
        <taxon>Bacteria</taxon>
        <taxon>Pseudomonadati</taxon>
        <taxon>Bacteroidota</taxon>
        <taxon>Chitinophagia</taxon>
        <taxon>Chitinophagales</taxon>
        <taxon>Chitinophagaceae</taxon>
        <taxon>Taibaiella</taxon>
    </lineage>
</organism>
<dbReference type="OrthoDB" id="1112758at2"/>
<dbReference type="Proteomes" id="UP000240572">
    <property type="component" value="Unassembled WGS sequence"/>
</dbReference>
<evidence type="ECO:0000256" key="1">
    <source>
        <dbReference type="SAM" id="MobiDB-lite"/>
    </source>
</evidence>
<proteinExistence type="predicted"/>
<feature type="transmembrane region" description="Helical" evidence="2">
    <location>
        <begin position="132"/>
        <end position="150"/>
    </location>
</feature>
<comment type="caution">
    <text evidence="3">The sequence shown here is derived from an EMBL/GenBank/DDBJ whole genome shotgun (WGS) entry which is preliminary data.</text>
</comment>
<sequence length="378" mass="40912">MNSEERILQILDQSACLSKGQLIGYLKKTLYPEELRAVELHLAGCPLCNDALEGYEKLADAESVLGAIKMPVLPAVAPKEKEKPKEKKEPVVVAKPVKPEPVAAPASPAQPAGDSTTAFIPQRSTARMLRPLGIAAALLIGFGALWYFGLRNNGANQEASNNTLAQTTTYSNTGDNRKLAANNPPAAQEAAPAPAAVPAKVHKDSLLAAHTAKRADTTIRAARLQQAPAAMAMQAETAAAPDIAAADRVSEEKTKEEATEKRLRKTEDNMAAAKAAAKSADIKEERKKEADKPQSDFEKGLELYKQKQYASALLYFRSAESDDSDPRHWDAVYYSALCNKSLNKKRRAIKQFQRVIDAGASQKNAAQKQLNELKGKDN</sequence>
<keyword evidence="2" id="KW-1133">Transmembrane helix</keyword>
<keyword evidence="4" id="KW-1185">Reference proteome</keyword>
<feature type="compositionally biased region" description="Basic and acidic residues" evidence="1">
    <location>
        <begin position="248"/>
        <end position="268"/>
    </location>
</feature>